<comment type="similarity">
    <text evidence="2 5">Belongs to the threonine aldolase family.</text>
</comment>
<dbReference type="PIRSF" id="PIRSF038940">
    <property type="entry name" value="Low_specificity_LTA"/>
    <property type="match status" value="1"/>
</dbReference>
<evidence type="ECO:0000313" key="7">
    <source>
        <dbReference type="EMBL" id="ANB77236.1"/>
    </source>
</evidence>
<dbReference type="InterPro" id="IPR015424">
    <property type="entry name" value="PyrdxlP-dep_Trfase"/>
</dbReference>
<dbReference type="OrthoDB" id="9774495at2"/>
<comment type="catalytic activity">
    <reaction evidence="5">
        <text>L-allo-threonine = acetaldehyde + glycine</text>
        <dbReference type="Rhea" id="RHEA:26209"/>
        <dbReference type="ChEBI" id="CHEBI:15343"/>
        <dbReference type="ChEBI" id="CHEBI:57305"/>
        <dbReference type="ChEBI" id="CHEBI:58585"/>
        <dbReference type="EC" id="4.1.2.48"/>
    </reaction>
</comment>
<dbReference type="Pfam" id="PF01212">
    <property type="entry name" value="Beta_elim_lyase"/>
    <property type="match status" value="1"/>
</dbReference>
<dbReference type="GO" id="GO:0008732">
    <property type="term" value="F:L-allo-threonine aldolase activity"/>
    <property type="evidence" value="ECO:0007669"/>
    <property type="project" value="RHEA"/>
</dbReference>
<dbReference type="GO" id="GO:0006567">
    <property type="term" value="P:L-threonine catabolic process"/>
    <property type="evidence" value="ECO:0007669"/>
    <property type="project" value="UniProtKB-UniRule"/>
</dbReference>
<organism evidence="7 8">
    <name type="scientific">Paraburkholderia phytofirmans OLGA172</name>
    <dbReference type="NCBI Taxonomy" id="1417228"/>
    <lineage>
        <taxon>Bacteria</taxon>
        <taxon>Pseudomonadati</taxon>
        <taxon>Pseudomonadota</taxon>
        <taxon>Betaproteobacteria</taxon>
        <taxon>Burkholderiales</taxon>
        <taxon>Burkholderiaceae</taxon>
        <taxon>Paraburkholderia</taxon>
    </lineage>
</organism>
<sequence>MDSSNRSHGARAPALGFTSDNIAGASPEVIEAIAASSAGQASPYGGDDLTARVERKLSEIFEREVDVFLVPTGTAANSLCLSAMTPPWGNIYCHPASHINNDECGAPVWYTNGAKLVGVEGQSAKIDPASLHSAARVKVGDVHSTQPSCASITQATEEGGVYTLAEIEALGEVCKASSIKLHMDGSRFANALVSLGCSPAEMTWKAGVDALSFGATKNGVFAAEAIVLFDASLAPEMGYRRKRAGHLFSKMRFLSAQIDAYLTDDLWLRNARQANDAARRLTRGLAGLSGVEVLGATEANIVFCRLPSAMIESLHQAGFEFYHDRWGPNVVRFVTSFSTTVEDVDNLLAHVTRAAVAHQSGN</sequence>
<dbReference type="InterPro" id="IPR001597">
    <property type="entry name" value="ArAA_b-elim_lyase/Thr_aldolase"/>
</dbReference>
<dbReference type="RefSeq" id="WP_063500434.1">
    <property type="nucleotide sequence ID" value="NZ_CP014579.1"/>
</dbReference>
<comment type="catalytic activity">
    <reaction evidence="5">
        <text>L-threonine = acetaldehyde + glycine</text>
        <dbReference type="Rhea" id="RHEA:19625"/>
        <dbReference type="ChEBI" id="CHEBI:15343"/>
        <dbReference type="ChEBI" id="CHEBI:57305"/>
        <dbReference type="ChEBI" id="CHEBI:57926"/>
        <dbReference type="EC" id="4.1.2.48"/>
    </reaction>
</comment>
<dbReference type="EC" id="4.1.2.48" evidence="5"/>
<keyword evidence="4 5" id="KW-0663">Pyridoxal phosphate</keyword>
<protein>
    <recommendedName>
        <fullName evidence="5">L-threonine aldolase</fullName>
        <ecNumber evidence="5">4.1.2.48</ecNumber>
    </recommendedName>
</protein>
<evidence type="ECO:0000313" key="8">
    <source>
        <dbReference type="Proteomes" id="UP000076852"/>
    </source>
</evidence>
<keyword evidence="5" id="KW-0456">Lyase</keyword>
<dbReference type="Proteomes" id="UP000076852">
    <property type="component" value="Chromosome 2"/>
</dbReference>
<comment type="function">
    <text evidence="5">Catalyzes the cleavage of L-allo-threonine and L-threonine to glycine and acetaldehyde.</text>
</comment>
<reference evidence="7 8" key="1">
    <citation type="journal article" date="2016" name="Gene">
        <title>PacBio SMRT assembly of a complex multi-replicon genome reveals chlorocatechol degradative operon in a region of genome plasticity.</title>
        <authorList>
            <person name="Ricker N."/>
            <person name="Shen S.Y."/>
            <person name="Goordial J."/>
            <person name="Jin S."/>
            <person name="Fulthorpe R.R."/>
        </authorList>
    </citation>
    <scope>NUCLEOTIDE SEQUENCE [LARGE SCALE GENOMIC DNA]</scope>
    <source>
        <strain evidence="7 8">OLGA172</strain>
    </source>
</reference>
<dbReference type="PANTHER" id="PTHR48097">
    <property type="entry name" value="L-THREONINE ALDOLASE-RELATED"/>
    <property type="match status" value="1"/>
</dbReference>
<dbReference type="Gene3D" id="3.40.640.10">
    <property type="entry name" value="Type I PLP-dependent aspartate aminotransferase-like (Major domain)"/>
    <property type="match status" value="1"/>
</dbReference>
<dbReference type="AlphaFoldDB" id="A0A160FW04"/>
<accession>A0A160FW04</accession>
<evidence type="ECO:0000256" key="3">
    <source>
        <dbReference type="ARBA" id="ARBA00011881"/>
    </source>
</evidence>
<evidence type="ECO:0000256" key="2">
    <source>
        <dbReference type="ARBA" id="ARBA00006966"/>
    </source>
</evidence>
<evidence type="ECO:0000259" key="6">
    <source>
        <dbReference type="Pfam" id="PF01212"/>
    </source>
</evidence>
<proteinExistence type="inferred from homology"/>
<dbReference type="KEGG" id="buz:AYM40_34650"/>
<keyword evidence="8" id="KW-1185">Reference proteome</keyword>
<dbReference type="InterPro" id="IPR015422">
    <property type="entry name" value="PyrdxlP-dep_Trfase_small"/>
</dbReference>
<dbReference type="EMBL" id="CP014579">
    <property type="protein sequence ID" value="ANB77236.1"/>
    <property type="molecule type" value="Genomic_DNA"/>
</dbReference>
<dbReference type="InterPro" id="IPR015421">
    <property type="entry name" value="PyrdxlP-dep_Trfase_major"/>
</dbReference>
<name>A0A160FW04_9BURK</name>
<dbReference type="SUPFAM" id="SSF53383">
    <property type="entry name" value="PLP-dependent transferases"/>
    <property type="match status" value="1"/>
</dbReference>
<dbReference type="PANTHER" id="PTHR48097:SF5">
    <property type="entry name" value="LOW SPECIFICITY L-THREONINE ALDOLASE"/>
    <property type="match status" value="1"/>
</dbReference>
<evidence type="ECO:0000256" key="5">
    <source>
        <dbReference type="PIRNR" id="PIRNR038940"/>
    </source>
</evidence>
<evidence type="ECO:0000256" key="1">
    <source>
        <dbReference type="ARBA" id="ARBA00001933"/>
    </source>
</evidence>
<feature type="domain" description="Aromatic amino acid beta-eliminating lyase/threonine aldolase" evidence="6">
    <location>
        <begin position="17"/>
        <end position="303"/>
    </location>
</feature>
<gene>
    <name evidence="7" type="ORF">AYM40_34650</name>
</gene>
<dbReference type="Gene3D" id="3.90.1150.10">
    <property type="entry name" value="Aspartate Aminotransferase, domain 1"/>
    <property type="match status" value="1"/>
</dbReference>
<comment type="subunit">
    <text evidence="3">Homotetramer.</text>
</comment>
<dbReference type="InterPro" id="IPR026273">
    <property type="entry name" value="Low_specificity_L-TA_bact"/>
</dbReference>
<evidence type="ECO:0000256" key="4">
    <source>
        <dbReference type="ARBA" id="ARBA00022898"/>
    </source>
</evidence>
<dbReference type="CDD" id="cd06502">
    <property type="entry name" value="TA_like"/>
    <property type="match status" value="1"/>
</dbReference>
<dbReference type="STRING" id="1804984.AYM40_34650"/>
<comment type="cofactor">
    <cofactor evidence="1 5">
        <name>pyridoxal 5'-phosphate</name>
        <dbReference type="ChEBI" id="CHEBI:597326"/>
    </cofactor>
</comment>